<dbReference type="Pfam" id="PF03241">
    <property type="entry name" value="HpaB"/>
    <property type="match status" value="1"/>
</dbReference>
<evidence type="ECO:0000256" key="3">
    <source>
        <dbReference type="ARBA" id="ARBA00023002"/>
    </source>
</evidence>
<dbReference type="Pfam" id="PF11794">
    <property type="entry name" value="HpaB_N"/>
    <property type="match status" value="1"/>
</dbReference>
<dbReference type="SUPFAM" id="SSF56645">
    <property type="entry name" value="Acyl-CoA dehydrogenase NM domain-like"/>
    <property type="match status" value="1"/>
</dbReference>
<keyword evidence="2" id="KW-0274">FAD</keyword>
<dbReference type="InterPro" id="IPR046373">
    <property type="entry name" value="Acyl-CoA_Oxase/DH_mid-dom_sf"/>
</dbReference>
<evidence type="ECO:0000313" key="7">
    <source>
        <dbReference type="Proteomes" id="UP000244978"/>
    </source>
</evidence>
<dbReference type="RefSeq" id="WP_108997832.1">
    <property type="nucleotide sequence ID" value="NZ_QEEX01000001.1"/>
</dbReference>
<feature type="domain" description="HpaB/PvcC/4-BUDH C-terminal" evidence="4">
    <location>
        <begin position="283"/>
        <end position="447"/>
    </location>
</feature>
<accession>A0A2U1T2E6</accession>
<dbReference type="InterPro" id="IPR024719">
    <property type="entry name" value="HpaB/PvcC/4-BUDH_C"/>
</dbReference>
<dbReference type="PANTHER" id="PTHR36117:SF3">
    <property type="entry name" value="4-HYDROXYPHENYLACETATE 3-MONOOXYGENASE-RELATED"/>
    <property type="match status" value="1"/>
</dbReference>
<proteinExistence type="predicted"/>
<dbReference type="SUPFAM" id="SSF47203">
    <property type="entry name" value="Acyl-CoA dehydrogenase C-terminal domain-like"/>
    <property type="match status" value="1"/>
</dbReference>
<evidence type="ECO:0000259" key="5">
    <source>
        <dbReference type="Pfam" id="PF11794"/>
    </source>
</evidence>
<dbReference type="GO" id="GO:0016627">
    <property type="term" value="F:oxidoreductase activity, acting on the CH-CH group of donors"/>
    <property type="evidence" value="ECO:0007669"/>
    <property type="project" value="InterPro"/>
</dbReference>
<dbReference type="EMBL" id="QEEX01000001">
    <property type="protein sequence ID" value="PWB98036.1"/>
    <property type="molecule type" value="Genomic_DNA"/>
</dbReference>
<keyword evidence="1" id="KW-0285">Flavoprotein</keyword>
<evidence type="ECO:0000256" key="1">
    <source>
        <dbReference type="ARBA" id="ARBA00022630"/>
    </source>
</evidence>
<dbReference type="InterPro" id="IPR009100">
    <property type="entry name" value="AcylCoA_DH/oxidase_NM_dom_sf"/>
</dbReference>
<comment type="caution">
    <text evidence="6">The sequence shown here is derived from an EMBL/GenBank/DDBJ whole genome shotgun (WGS) entry which is preliminary data.</text>
</comment>
<keyword evidence="7" id="KW-1185">Reference proteome</keyword>
<feature type="domain" description="HpaB/PvcC/4-BUDH N-terminal" evidence="5">
    <location>
        <begin position="4"/>
        <end position="265"/>
    </location>
</feature>
<dbReference type="Proteomes" id="UP000244978">
    <property type="component" value="Unassembled WGS sequence"/>
</dbReference>
<reference evidence="7" key="1">
    <citation type="submission" date="2018-04" db="EMBL/GenBank/DDBJ databases">
        <authorList>
            <person name="Liu S."/>
            <person name="Wang Z."/>
            <person name="Li J."/>
        </authorList>
    </citation>
    <scope>NUCLEOTIDE SEQUENCE [LARGE SCALE GENOMIC DNA]</scope>
    <source>
        <strain evidence="7">S1194</strain>
    </source>
</reference>
<evidence type="ECO:0000313" key="6">
    <source>
        <dbReference type="EMBL" id="PWB98036.1"/>
    </source>
</evidence>
<dbReference type="InterPro" id="IPR024674">
    <property type="entry name" value="HpaB/PvcC/4-BUDH_N"/>
</dbReference>
<dbReference type="InterPro" id="IPR036250">
    <property type="entry name" value="AcylCo_DH-like_C"/>
</dbReference>
<organism evidence="6 7">
    <name type="scientific">Homoserinimonas hongtaonis</name>
    <dbReference type="NCBI Taxonomy" id="2079791"/>
    <lineage>
        <taxon>Bacteria</taxon>
        <taxon>Bacillati</taxon>
        <taxon>Actinomycetota</taxon>
        <taxon>Actinomycetes</taxon>
        <taxon>Micrococcales</taxon>
        <taxon>Microbacteriaceae</taxon>
        <taxon>Homoserinimonas</taxon>
    </lineage>
</organism>
<evidence type="ECO:0008006" key="8">
    <source>
        <dbReference type="Google" id="ProtNLM"/>
    </source>
</evidence>
<name>A0A2U1T2E6_9MICO</name>
<dbReference type="InterPro" id="IPR004925">
    <property type="entry name" value="HpaB/PvcC/4-BUDH"/>
</dbReference>
<protein>
    <recommendedName>
        <fullName evidence="8">Aromatic ring hydroxylase</fullName>
    </recommendedName>
</protein>
<dbReference type="Gene3D" id="2.40.110.10">
    <property type="entry name" value="Butyryl-CoA Dehydrogenase, subunit A, domain 2"/>
    <property type="match status" value="1"/>
</dbReference>
<dbReference type="AlphaFoldDB" id="A0A2U1T2E6"/>
<dbReference type="Gene3D" id="1.10.3140.10">
    <property type="entry name" value="4-hydroxybutyryl-coa dehydratase, domain 1"/>
    <property type="match status" value="1"/>
</dbReference>
<gene>
    <name evidence="6" type="ORF">DF220_09485</name>
</gene>
<dbReference type="PANTHER" id="PTHR36117">
    <property type="entry name" value="4-HYDROXYPHENYLACETATE 3-MONOOXYGENASE-RELATED"/>
    <property type="match status" value="1"/>
</dbReference>
<evidence type="ECO:0000259" key="4">
    <source>
        <dbReference type="Pfam" id="PF03241"/>
    </source>
</evidence>
<keyword evidence="3" id="KW-0560">Oxidoreductase</keyword>
<sequence>MKSGSEYAEGLRGARVVHIVGEGRVDDITTDPKTAATTRSYAEWYDRRSAPESPTDVLFTPASVDSARTPVELTIPRTANDLRALGVAFEETMLASAGNLTHDPAYGNLIAIGNLDAATRMNLSAEHVQAAAAYRDLIEKEGRFVTLAFGGAPVGYRFNATAEERQALHVVEERAEGVVLTGRIAMHSASPFADDVYIGIGSGVTLGDHRAAFAVAVDSPGVRLMARKISARHENPFLAPLSSRFDELDAQMWLENVVVPWDRVFPTASAASPAAARPDQVTWAWTNWHQLYCWYAKGEFSLGLALALSDIMGQKGNPKTREHLTDMMVELEAVRSALVASELDPDWSSPTGIPSPNLRHLAAGSLRMMQNQRKLNEILRIIPGSSMVTAPSDAELADPVLAAGLEQSFGGGGYTALQRSAVLHLAWDHVSSALDARESAFELHANGGAGLWRTKTEAIFPDRDRLVSRVLSVLDVEMPAAAERVTV</sequence>
<evidence type="ECO:0000256" key="2">
    <source>
        <dbReference type="ARBA" id="ARBA00022827"/>
    </source>
</evidence>
<dbReference type="Gene3D" id="1.20.140.10">
    <property type="entry name" value="Butyryl-CoA Dehydrogenase, subunit A, domain 3"/>
    <property type="match status" value="1"/>
</dbReference>